<dbReference type="OrthoDB" id="2448762at2759"/>
<dbReference type="EMBL" id="JAAAUQ010000926">
    <property type="protein sequence ID" value="KAF9146009.1"/>
    <property type="molecule type" value="Genomic_DNA"/>
</dbReference>
<keyword evidence="3" id="KW-1185">Reference proteome</keyword>
<dbReference type="AlphaFoldDB" id="A0A9P5V8B1"/>
<accession>A0A9P5V8B1</accession>
<evidence type="ECO:0000256" key="1">
    <source>
        <dbReference type="SAM" id="MobiDB-lite"/>
    </source>
</evidence>
<evidence type="ECO:0000313" key="2">
    <source>
        <dbReference type="EMBL" id="KAF9146009.1"/>
    </source>
</evidence>
<proteinExistence type="predicted"/>
<gene>
    <name evidence="2" type="ORF">BG015_011714</name>
</gene>
<feature type="compositionally biased region" description="Basic and acidic residues" evidence="1">
    <location>
        <begin position="82"/>
        <end position="94"/>
    </location>
</feature>
<feature type="region of interest" description="Disordered" evidence="1">
    <location>
        <begin position="71"/>
        <end position="177"/>
    </location>
</feature>
<protein>
    <submittedName>
        <fullName evidence="2">Uncharacterized protein</fullName>
    </submittedName>
</protein>
<reference evidence="2" key="1">
    <citation type="journal article" date="2020" name="Fungal Divers.">
        <title>Resolving the Mortierellaceae phylogeny through synthesis of multi-gene phylogenetics and phylogenomics.</title>
        <authorList>
            <person name="Vandepol N."/>
            <person name="Liber J."/>
            <person name="Desiro A."/>
            <person name="Na H."/>
            <person name="Kennedy M."/>
            <person name="Barry K."/>
            <person name="Grigoriev I.V."/>
            <person name="Miller A.N."/>
            <person name="O'Donnell K."/>
            <person name="Stajich J.E."/>
            <person name="Bonito G."/>
        </authorList>
    </citation>
    <scope>NUCLEOTIDE SEQUENCE</scope>
    <source>
        <strain evidence="2">NRRL 6426</strain>
    </source>
</reference>
<feature type="compositionally biased region" description="Polar residues" evidence="1">
    <location>
        <begin position="152"/>
        <end position="162"/>
    </location>
</feature>
<feature type="compositionally biased region" description="Acidic residues" evidence="1">
    <location>
        <begin position="113"/>
        <end position="127"/>
    </location>
</feature>
<sequence length="177" mass="20733">MDQFETEALEAFSATLTTYARAEQDLCHRHLQKLQSLRASHRNQLQTLFLDHGETRKRLLHDTIIAAAATREEKEEGEVWEQEQRKAAKERVEQLEEELDLQRENSSLCREDIEADIEENTEDEGEEGSSLNPHHFESELDDLPAQDRLRQRQNQPQYSEHLQGQEEEGPYSSPHHY</sequence>
<evidence type="ECO:0000313" key="3">
    <source>
        <dbReference type="Proteomes" id="UP000748756"/>
    </source>
</evidence>
<dbReference type="Proteomes" id="UP000748756">
    <property type="component" value="Unassembled WGS sequence"/>
</dbReference>
<organism evidence="2 3">
    <name type="scientific">Linnemannia schmuckeri</name>
    <dbReference type="NCBI Taxonomy" id="64567"/>
    <lineage>
        <taxon>Eukaryota</taxon>
        <taxon>Fungi</taxon>
        <taxon>Fungi incertae sedis</taxon>
        <taxon>Mucoromycota</taxon>
        <taxon>Mortierellomycotina</taxon>
        <taxon>Mortierellomycetes</taxon>
        <taxon>Mortierellales</taxon>
        <taxon>Mortierellaceae</taxon>
        <taxon>Linnemannia</taxon>
    </lineage>
</organism>
<name>A0A9P5V8B1_9FUNG</name>
<comment type="caution">
    <text evidence="2">The sequence shown here is derived from an EMBL/GenBank/DDBJ whole genome shotgun (WGS) entry which is preliminary data.</text>
</comment>